<dbReference type="AlphaFoldDB" id="A0A813UU82"/>
<feature type="transmembrane region" description="Helical" evidence="1">
    <location>
        <begin position="12"/>
        <end position="30"/>
    </location>
</feature>
<dbReference type="InterPro" id="IPR052942">
    <property type="entry name" value="LPS_cholinephosphotransferase"/>
</dbReference>
<comment type="caution">
    <text evidence="3">The sequence shown here is derived from an EMBL/GenBank/DDBJ whole genome shotgun (WGS) entry which is preliminary data.</text>
</comment>
<proteinExistence type="predicted"/>
<dbReference type="PANTHER" id="PTHR43404:SF1">
    <property type="entry name" value="MNN4P"/>
    <property type="match status" value="1"/>
</dbReference>
<dbReference type="Proteomes" id="UP000663881">
    <property type="component" value="Unassembled WGS sequence"/>
</dbReference>
<accession>A0A813UU82</accession>
<evidence type="ECO:0000313" key="4">
    <source>
        <dbReference type="EMBL" id="CAF3816453.1"/>
    </source>
</evidence>
<protein>
    <recommendedName>
        <fullName evidence="2">LicD/FKTN/FKRP nucleotidyltransferase domain-containing protein</fullName>
    </recommendedName>
</protein>
<gene>
    <name evidence="4" type="ORF">OKA104_LOCUS19392</name>
    <name evidence="3" type="ORF">VCS650_LOCUS5451</name>
</gene>
<evidence type="ECO:0000256" key="1">
    <source>
        <dbReference type="SAM" id="Phobius"/>
    </source>
</evidence>
<evidence type="ECO:0000259" key="2">
    <source>
        <dbReference type="Pfam" id="PF04991"/>
    </source>
</evidence>
<reference evidence="3" key="1">
    <citation type="submission" date="2021-02" db="EMBL/GenBank/DDBJ databases">
        <authorList>
            <person name="Nowell W R."/>
        </authorList>
    </citation>
    <scope>NUCLEOTIDE SEQUENCE</scope>
</reference>
<feature type="domain" description="LicD/FKTN/FKRP nucleotidyltransferase" evidence="2">
    <location>
        <begin position="139"/>
        <end position="241"/>
    </location>
</feature>
<keyword evidence="1" id="KW-0812">Transmembrane</keyword>
<dbReference type="Pfam" id="PF04991">
    <property type="entry name" value="LicD"/>
    <property type="match status" value="1"/>
</dbReference>
<evidence type="ECO:0000313" key="5">
    <source>
        <dbReference type="Proteomes" id="UP000663891"/>
    </source>
</evidence>
<dbReference type="Proteomes" id="UP000663891">
    <property type="component" value="Unassembled WGS sequence"/>
</dbReference>
<organism evidence="3 5">
    <name type="scientific">Adineta steineri</name>
    <dbReference type="NCBI Taxonomy" id="433720"/>
    <lineage>
        <taxon>Eukaryota</taxon>
        <taxon>Metazoa</taxon>
        <taxon>Spiralia</taxon>
        <taxon>Gnathifera</taxon>
        <taxon>Rotifera</taxon>
        <taxon>Eurotatoria</taxon>
        <taxon>Bdelloidea</taxon>
        <taxon>Adinetida</taxon>
        <taxon>Adinetidae</taxon>
        <taxon>Adineta</taxon>
    </lineage>
</organism>
<evidence type="ECO:0000313" key="3">
    <source>
        <dbReference type="EMBL" id="CAF0828170.1"/>
    </source>
</evidence>
<keyword evidence="1" id="KW-1133">Transmembrane helix</keyword>
<keyword evidence="1" id="KW-0472">Membrane</keyword>
<name>A0A813UU82_9BILA</name>
<dbReference type="GO" id="GO:0009100">
    <property type="term" value="P:glycoprotein metabolic process"/>
    <property type="evidence" value="ECO:0007669"/>
    <property type="project" value="UniProtKB-ARBA"/>
</dbReference>
<sequence length="342" mass="40584">MYRRSKTLHQPILILFVFVLTITLINYSSIRHTKCSSCPTLRNSTKPTILFNNFSNTEDESTAVDDPSILCLELSHRYDSEQNLPQSPIIFPPSYPSTKTFRFPYRYSHWKSSSLLPRAFSRCEHTLAMHLLTIIDRLCRQHNITYFIYEGTLLGSIRHHDIIPWDDDVDIIIPNRQRKLFTNVFKEVNKTLIGLVLHEGDTSEQDFYKLFYINTPIAGEFEWHFPFIDIFFYEQDKSSLWSLQTPDIKIRKRHIFPLILRPLGQLWLPAPKRPKRMFQFDPFDECRSHFWNHRNESEQEEVTVKCDLLKDIYPFVEQTKNETNSIEDLKINNTIIHTVILE</sequence>
<dbReference type="OrthoDB" id="419198at2759"/>
<dbReference type="EMBL" id="CAJOAY010001247">
    <property type="protein sequence ID" value="CAF3816453.1"/>
    <property type="molecule type" value="Genomic_DNA"/>
</dbReference>
<dbReference type="PANTHER" id="PTHR43404">
    <property type="entry name" value="LIPOPOLYSACCHARIDE CHOLINEPHOSPHOTRANSFERASE LICD"/>
    <property type="match status" value="1"/>
</dbReference>
<dbReference type="InterPro" id="IPR007074">
    <property type="entry name" value="LicD/FKTN/FKRP_NTP_transf"/>
</dbReference>
<dbReference type="EMBL" id="CAJNON010000032">
    <property type="protein sequence ID" value="CAF0828170.1"/>
    <property type="molecule type" value="Genomic_DNA"/>
</dbReference>